<dbReference type="InterPro" id="IPR036909">
    <property type="entry name" value="Cyt_c-like_dom_sf"/>
</dbReference>
<dbReference type="GO" id="GO:0009055">
    <property type="term" value="F:electron transfer activity"/>
    <property type="evidence" value="ECO:0007669"/>
    <property type="project" value="InterPro"/>
</dbReference>
<sequence length="263" mass="31214">MRILYLFLFFVSFLNASFEEGKEIFKNKCSSCHKDYIPFNLIKENFYEKSNKLLNLKAPTANMIAWAMFESSKKIGDENEEDFREIEIASFLKSYLENPDRFNTICDDTALDFYDNKKSMKGELTDDEYEKLAIHFIEYKDNIQEEIVLKASKYSQDDEKNIIKEAKNSNKKIIVYATSSTCYFCKKMDREVFSKDSIKNIIKENYIFLEIDMDINSLPFSLQKEYKKITPSFFFLNNNEELITQYPGAWVEEDFLKILNEHR</sequence>
<evidence type="ECO:0000256" key="4">
    <source>
        <dbReference type="PROSITE-ProRule" id="PRU00433"/>
    </source>
</evidence>
<evidence type="ECO:0000313" key="9">
    <source>
        <dbReference type="Proteomes" id="UP000322644"/>
    </source>
</evidence>
<dbReference type="Proteomes" id="UP000093159">
    <property type="component" value="Unassembled WGS sequence"/>
</dbReference>
<dbReference type="PROSITE" id="PS51007">
    <property type="entry name" value="CYTC"/>
    <property type="match status" value="1"/>
</dbReference>
<evidence type="ECO:0000313" key="8">
    <source>
        <dbReference type="Proteomes" id="UP000093159"/>
    </source>
</evidence>
<dbReference type="SUPFAM" id="SSF52833">
    <property type="entry name" value="Thioredoxin-like"/>
    <property type="match status" value="1"/>
</dbReference>
<feature type="domain" description="Cytochrome c" evidence="5">
    <location>
        <begin position="16"/>
        <end position="140"/>
    </location>
</feature>
<reference evidence="6 8" key="1">
    <citation type="submission" date="2015-05" db="EMBL/GenBank/DDBJ databases">
        <authorList>
            <person name="Rovetto F."/>
            <person name="Cocolin L."/>
            <person name="Illeghems K."/>
            <person name="Van Nieuwerburgh F."/>
            <person name="Houf K."/>
        </authorList>
    </citation>
    <scope>NUCLEOTIDE SEQUENCE [LARGE SCALE GENOMIC DNA]</scope>
    <source>
        <strain evidence="6 8">117434</strain>
    </source>
</reference>
<dbReference type="InterPro" id="IPR012336">
    <property type="entry name" value="Thioredoxin-like_fold"/>
</dbReference>
<keyword evidence="3 4" id="KW-0408">Iron</keyword>
<keyword evidence="8" id="KW-1185">Reference proteome</keyword>
<organism evidence="7 9">
    <name type="scientific">Arcobacter porcinus</name>
    <dbReference type="NCBI Taxonomy" id="1935204"/>
    <lineage>
        <taxon>Bacteria</taxon>
        <taxon>Pseudomonadati</taxon>
        <taxon>Campylobacterota</taxon>
        <taxon>Epsilonproteobacteria</taxon>
        <taxon>Campylobacterales</taxon>
        <taxon>Arcobacteraceae</taxon>
        <taxon>Arcobacter</taxon>
    </lineage>
</organism>
<keyword evidence="1 4" id="KW-0349">Heme</keyword>
<evidence type="ECO:0000256" key="1">
    <source>
        <dbReference type="ARBA" id="ARBA00022617"/>
    </source>
</evidence>
<reference evidence="7 9" key="2">
    <citation type="submission" date="2019-09" db="EMBL/GenBank/DDBJ databases">
        <title>Complete genome sequencing of four Arcobacter species reveals a diverse suite of mobile elements.</title>
        <authorList>
            <person name="Miller W.G."/>
            <person name="Yee E."/>
            <person name="Bono J.L."/>
        </authorList>
    </citation>
    <scope>NUCLEOTIDE SEQUENCE [LARGE SCALE GENOMIC DNA]</scope>
    <source>
        <strain evidence="7 9">CCUG 56899</strain>
    </source>
</reference>
<dbReference type="GO" id="GO:0046872">
    <property type="term" value="F:metal ion binding"/>
    <property type="evidence" value="ECO:0007669"/>
    <property type="project" value="UniProtKB-KW"/>
</dbReference>
<gene>
    <name evidence="6" type="ORF">AAX28_00324</name>
    <name evidence="7" type="ORF">APORC_1657</name>
</gene>
<dbReference type="Proteomes" id="UP000322644">
    <property type="component" value="Chromosome"/>
</dbReference>
<evidence type="ECO:0000256" key="2">
    <source>
        <dbReference type="ARBA" id="ARBA00022723"/>
    </source>
</evidence>
<dbReference type="SUPFAM" id="SSF46626">
    <property type="entry name" value="Cytochrome c"/>
    <property type="match status" value="1"/>
</dbReference>
<dbReference type="KEGG" id="apoc:APORC_1657"/>
<dbReference type="EMBL" id="CP036246">
    <property type="protein sequence ID" value="QEP41224.1"/>
    <property type="molecule type" value="Genomic_DNA"/>
</dbReference>
<accession>A0A1C0AYR5</accession>
<dbReference type="Gene3D" id="3.40.30.10">
    <property type="entry name" value="Glutaredoxin"/>
    <property type="match status" value="1"/>
</dbReference>
<name>A0A1C0AYR5_9BACT</name>
<keyword evidence="2 4" id="KW-0479">Metal-binding</keyword>
<evidence type="ECO:0000313" key="7">
    <source>
        <dbReference type="EMBL" id="QEP41224.1"/>
    </source>
</evidence>
<evidence type="ECO:0000259" key="5">
    <source>
        <dbReference type="PROSITE" id="PS51007"/>
    </source>
</evidence>
<dbReference type="AlphaFoldDB" id="A0A1C0AYR5"/>
<protein>
    <submittedName>
        <fullName evidence="7">Thioredoxin family protein (Thioredoxin_2 domain)</fullName>
    </submittedName>
</protein>
<dbReference type="EMBL" id="LDIR01000001">
    <property type="protein sequence ID" value="OCL92789.1"/>
    <property type="molecule type" value="Genomic_DNA"/>
</dbReference>
<dbReference type="RefSeq" id="WP_066171396.1">
    <property type="nucleotide sequence ID" value="NZ_CP036246.2"/>
</dbReference>
<evidence type="ECO:0000313" key="6">
    <source>
        <dbReference type="EMBL" id="OCL92789.1"/>
    </source>
</evidence>
<reference evidence="7 9" key="3">
    <citation type="submission" date="2019-09" db="EMBL/GenBank/DDBJ databases">
        <title>Taxonomic note: a critical rebuttal of the proposed division of the genus Arcobacter into six genera, emended descriptions of Arcobacter anaerophilus and the genus Arcobacter, and an assessment of genus-level boundaries for Epsilonproteobacteria using in silico genomic comparator tools.</title>
        <authorList>
            <person name="On S.L.W."/>
            <person name="Miller W.G."/>
            <person name="Biggs P."/>
            <person name="Cornelius A."/>
            <person name="Vandamme P."/>
        </authorList>
    </citation>
    <scope>NUCLEOTIDE SEQUENCE [LARGE SCALE GENOMIC DNA]</scope>
    <source>
        <strain evidence="7 9">CCUG 56899</strain>
    </source>
</reference>
<dbReference type="InterPro" id="IPR036249">
    <property type="entry name" value="Thioredoxin-like_sf"/>
</dbReference>
<evidence type="ECO:0000256" key="3">
    <source>
        <dbReference type="ARBA" id="ARBA00023004"/>
    </source>
</evidence>
<dbReference type="GO" id="GO:0020037">
    <property type="term" value="F:heme binding"/>
    <property type="evidence" value="ECO:0007669"/>
    <property type="project" value="InterPro"/>
</dbReference>
<dbReference type="InterPro" id="IPR009056">
    <property type="entry name" value="Cyt_c-like_dom"/>
</dbReference>
<proteinExistence type="predicted"/>
<dbReference type="OrthoDB" id="5372481at2"/>
<dbReference type="Pfam" id="PF13098">
    <property type="entry name" value="Thioredoxin_2"/>
    <property type="match status" value="1"/>
</dbReference>